<keyword evidence="1" id="KW-0614">Plasmid</keyword>
<reference evidence="1 2" key="1">
    <citation type="journal article" date="2024" name="Environ. Microbiol.">
        <title>Novel evolutionary insights on the interactions of the Holosporales (Alphaproteobacteria) with eukaryotic hosts from comparative genomics.</title>
        <authorList>
            <person name="Giovannini M."/>
            <person name="Petroni G."/>
            <person name="Castelli M."/>
        </authorList>
    </citation>
    <scope>NUCLEOTIDE SEQUENCE [LARGE SCALE GENOMIC DNA]</scope>
    <source>
        <strain evidence="1 2">US_Bl 15I1</strain>
    </source>
</reference>
<dbReference type="Pfam" id="PF24175">
    <property type="entry name" value="SU10_adaptor"/>
    <property type="match status" value="1"/>
</dbReference>
<keyword evidence="2" id="KW-1185">Reference proteome</keyword>
<name>A0ABZ2C6U0_9PROT</name>
<proteinExistence type="predicted"/>
<evidence type="ECO:0000313" key="2">
    <source>
        <dbReference type="Proteomes" id="UP001330434"/>
    </source>
</evidence>
<organism evidence="1 2">
    <name type="scientific">Candidatus Bealeia paramacronuclearis</name>
    <dbReference type="NCBI Taxonomy" id="1921001"/>
    <lineage>
        <taxon>Bacteria</taxon>
        <taxon>Pseudomonadati</taxon>
        <taxon>Pseudomonadota</taxon>
        <taxon>Alphaproteobacteria</taxon>
        <taxon>Holosporales</taxon>
        <taxon>Holosporaceae</taxon>
        <taxon>Candidatus Bealeia</taxon>
    </lineage>
</organism>
<dbReference type="EMBL" id="CP133271">
    <property type="protein sequence ID" value="WVX67781.1"/>
    <property type="molecule type" value="Genomic_DNA"/>
</dbReference>
<evidence type="ECO:0000313" key="1">
    <source>
        <dbReference type="EMBL" id="WVX67781.1"/>
    </source>
</evidence>
<accession>A0ABZ2C6U0</accession>
<geneLocation type="plasmid" evidence="1 2">
    <name>pBealeia1</name>
</geneLocation>
<protein>
    <submittedName>
        <fullName evidence="1">Uncharacterized protein</fullName>
    </submittedName>
</protein>
<sequence>MTYLSTQNEQVFDQLPNFINQAEQRICREAHTIGLETYISGTLEPNQAVFNKPARWRRSLSFGIWDEQDRYRQLEFRNYELLRMWSSAIRGPAQPQFYGDYNYASLLLSPAPDQPYKFEYAYMELPVPLSDTQQTNWLTDFAPDVLLYAILLEATPFVMTDQRIPVWESAYARGIASLNQEDAARQVDRAADNQAD</sequence>
<dbReference type="InterPro" id="IPR056209">
    <property type="entry name" value="SU10_adaptor"/>
</dbReference>
<gene>
    <name evidence="1" type="ORF">Bealeia1_02000</name>
</gene>
<dbReference type="Proteomes" id="UP001330434">
    <property type="component" value="Plasmid pBealeia1"/>
</dbReference>